<keyword evidence="1" id="KW-0812">Transmembrane</keyword>
<evidence type="ECO:0000313" key="2">
    <source>
        <dbReference type="EMBL" id="KAF2088066.1"/>
    </source>
</evidence>
<organism evidence="2 3">
    <name type="scientific">Saccharata proteae CBS 121410</name>
    <dbReference type="NCBI Taxonomy" id="1314787"/>
    <lineage>
        <taxon>Eukaryota</taxon>
        <taxon>Fungi</taxon>
        <taxon>Dikarya</taxon>
        <taxon>Ascomycota</taxon>
        <taxon>Pezizomycotina</taxon>
        <taxon>Dothideomycetes</taxon>
        <taxon>Dothideomycetes incertae sedis</taxon>
        <taxon>Botryosphaeriales</taxon>
        <taxon>Saccharataceae</taxon>
        <taxon>Saccharata</taxon>
    </lineage>
</organism>
<feature type="transmembrane region" description="Helical" evidence="1">
    <location>
        <begin position="113"/>
        <end position="134"/>
    </location>
</feature>
<dbReference type="PANTHER" id="PTHR42044">
    <property type="entry name" value="DUF676 DOMAIN-CONTAINING PROTEIN-RELATED"/>
    <property type="match status" value="1"/>
</dbReference>
<accession>A0A9P4LZF6</accession>
<dbReference type="InterPro" id="IPR029058">
    <property type="entry name" value="AB_hydrolase_fold"/>
</dbReference>
<dbReference type="EMBL" id="ML978717">
    <property type="protein sequence ID" value="KAF2088066.1"/>
    <property type="molecule type" value="Genomic_DNA"/>
</dbReference>
<name>A0A9P4LZF6_9PEZI</name>
<keyword evidence="1" id="KW-1133">Transmembrane helix</keyword>
<dbReference type="Proteomes" id="UP000799776">
    <property type="component" value="Unassembled WGS sequence"/>
</dbReference>
<dbReference type="OrthoDB" id="202545at2759"/>
<dbReference type="PANTHER" id="PTHR42044:SF2">
    <property type="entry name" value="DUF676 DOMAIN-CONTAINING PROTEIN"/>
    <property type="match status" value="1"/>
</dbReference>
<protein>
    <recommendedName>
        <fullName evidence="4">DUF676 domain-containing protein</fullName>
    </recommendedName>
</protein>
<gene>
    <name evidence="2" type="ORF">K490DRAFT_73060</name>
</gene>
<feature type="transmembrane region" description="Helical" evidence="1">
    <location>
        <begin position="82"/>
        <end position="107"/>
    </location>
</feature>
<comment type="caution">
    <text evidence="2">The sequence shown here is derived from an EMBL/GenBank/DDBJ whole genome shotgun (WGS) entry which is preliminary data.</text>
</comment>
<keyword evidence="3" id="KW-1185">Reference proteome</keyword>
<dbReference type="SUPFAM" id="SSF53474">
    <property type="entry name" value="alpha/beta-Hydrolases"/>
    <property type="match status" value="1"/>
</dbReference>
<sequence>MAVIEKATINGLPKLKLVRANTVKLLPSQIGGTSGGTPLPYTANPFQLMWSDLLLLFTKMNLLVGLFLPLAKDKLDEIYPDVGNFVSLFWQVVLTIIQVLFVVSLPFCLFVPVAWFMIYFAGMMAINIPIWWIVNGFVRELRSQAHIVSDTKHPEEKWVFINGVSVGRYWLQSNIDRLAETFGRPVIGIHNPTNGLIFDLVQCMVERNFSYSTQDIRDAYAQVKESLADQSYKKVIMILHSQGGIQGGLIVDWLLAEMPDDLLQKLEIYTFGCAANHFNNPHRSTAAAREAQQQGTYNPKDKAIRYIEHYANDGDFVANWGILNFTHVANRFMGRLFERHGTGHLLNQHYLDYMFPLGPDRRAMDTNDFMETEVDFAKDSLDSDREGLAESLCDSLLGEDPLAGVAVVNDVNSPVTPVMIASTKSVESLDRVPKVKDFSRLWLYRNGGSPQD</sequence>
<keyword evidence="1" id="KW-0472">Membrane</keyword>
<feature type="transmembrane region" description="Helical" evidence="1">
    <location>
        <begin position="48"/>
        <end position="70"/>
    </location>
</feature>
<evidence type="ECO:0008006" key="4">
    <source>
        <dbReference type="Google" id="ProtNLM"/>
    </source>
</evidence>
<evidence type="ECO:0000313" key="3">
    <source>
        <dbReference type="Proteomes" id="UP000799776"/>
    </source>
</evidence>
<dbReference type="AlphaFoldDB" id="A0A9P4LZF6"/>
<reference evidence="2" key="1">
    <citation type="journal article" date="2020" name="Stud. Mycol.">
        <title>101 Dothideomycetes genomes: a test case for predicting lifestyles and emergence of pathogens.</title>
        <authorList>
            <person name="Haridas S."/>
            <person name="Albert R."/>
            <person name="Binder M."/>
            <person name="Bloem J."/>
            <person name="Labutti K."/>
            <person name="Salamov A."/>
            <person name="Andreopoulos B."/>
            <person name="Baker S."/>
            <person name="Barry K."/>
            <person name="Bills G."/>
            <person name="Bluhm B."/>
            <person name="Cannon C."/>
            <person name="Castanera R."/>
            <person name="Culley D."/>
            <person name="Daum C."/>
            <person name="Ezra D."/>
            <person name="Gonzalez J."/>
            <person name="Henrissat B."/>
            <person name="Kuo A."/>
            <person name="Liang C."/>
            <person name="Lipzen A."/>
            <person name="Lutzoni F."/>
            <person name="Magnuson J."/>
            <person name="Mondo S."/>
            <person name="Nolan M."/>
            <person name="Ohm R."/>
            <person name="Pangilinan J."/>
            <person name="Park H.-J."/>
            <person name="Ramirez L."/>
            <person name="Alfaro M."/>
            <person name="Sun H."/>
            <person name="Tritt A."/>
            <person name="Yoshinaga Y."/>
            <person name="Zwiers L.-H."/>
            <person name="Turgeon B."/>
            <person name="Goodwin S."/>
            <person name="Spatafora J."/>
            <person name="Crous P."/>
            <person name="Grigoriev I."/>
        </authorList>
    </citation>
    <scope>NUCLEOTIDE SEQUENCE</scope>
    <source>
        <strain evidence="2">CBS 121410</strain>
    </source>
</reference>
<evidence type="ECO:0000256" key="1">
    <source>
        <dbReference type="SAM" id="Phobius"/>
    </source>
</evidence>
<proteinExistence type="predicted"/>